<protein>
    <submittedName>
        <fullName evidence="2">Uncharacterized protein</fullName>
    </submittedName>
</protein>
<feature type="compositionally biased region" description="Polar residues" evidence="1">
    <location>
        <begin position="181"/>
        <end position="192"/>
    </location>
</feature>
<gene>
    <name evidence="2" type="ORF">TRAVEDRAFT_54106</name>
</gene>
<evidence type="ECO:0000256" key="1">
    <source>
        <dbReference type="SAM" id="MobiDB-lite"/>
    </source>
</evidence>
<sequence length="368" mass="41219">MLEAAAVAGARVDLAWHSSRDRDQCGCTRRAQARVSSLLPAAIFTADLLADMVDPPQLRISCRMVCTDQWLVTHVDPSWPVSQLKQILVQRFSRERKTVEKSRRTIPVSPHKTRRRSLSPITFAAPRKPRPIVTENTPSVVSEEGPEAAEETEELDSDEEDDEVVDVNKALSEAHRYKYNTRPSTSSTSDTVSRLPPPESSGTSQEVEGCVLITFSTTQILEDRFSLDWYDIHPGELLELHPLAHSFISLPRFSLDAYIAPYFAARVWALRVVGNALDSTLRDLGIPRDHQTDDEIPDVSPRSPLLRDRKKKITLEWKESYDSAATPNHEPGLPVRTIRAKLVGGIIPTSTGRVVATRITRGVRDFEQ</sequence>
<dbReference type="GeneID" id="19417318"/>
<dbReference type="EMBL" id="JH711797">
    <property type="protein sequence ID" value="EIW52132.1"/>
    <property type="molecule type" value="Genomic_DNA"/>
</dbReference>
<feature type="region of interest" description="Disordered" evidence="1">
    <location>
        <begin position="125"/>
        <end position="206"/>
    </location>
</feature>
<dbReference type="Proteomes" id="UP000054317">
    <property type="component" value="Unassembled WGS sequence"/>
</dbReference>
<proteinExistence type="predicted"/>
<evidence type="ECO:0000313" key="3">
    <source>
        <dbReference type="Proteomes" id="UP000054317"/>
    </source>
</evidence>
<keyword evidence="3" id="KW-1185">Reference proteome</keyword>
<reference evidence="3" key="1">
    <citation type="journal article" date="2012" name="Science">
        <title>The Paleozoic origin of enzymatic lignin decomposition reconstructed from 31 fungal genomes.</title>
        <authorList>
            <person name="Floudas D."/>
            <person name="Binder M."/>
            <person name="Riley R."/>
            <person name="Barry K."/>
            <person name="Blanchette R.A."/>
            <person name="Henrissat B."/>
            <person name="Martinez A.T."/>
            <person name="Otillar R."/>
            <person name="Spatafora J.W."/>
            <person name="Yadav J.S."/>
            <person name="Aerts A."/>
            <person name="Benoit I."/>
            <person name="Boyd A."/>
            <person name="Carlson A."/>
            <person name="Copeland A."/>
            <person name="Coutinho P.M."/>
            <person name="de Vries R.P."/>
            <person name="Ferreira P."/>
            <person name="Findley K."/>
            <person name="Foster B."/>
            <person name="Gaskell J."/>
            <person name="Glotzer D."/>
            <person name="Gorecki P."/>
            <person name="Heitman J."/>
            <person name="Hesse C."/>
            <person name="Hori C."/>
            <person name="Igarashi K."/>
            <person name="Jurgens J.A."/>
            <person name="Kallen N."/>
            <person name="Kersten P."/>
            <person name="Kohler A."/>
            <person name="Kuees U."/>
            <person name="Kumar T.K.A."/>
            <person name="Kuo A."/>
            <person name="LaButti K."/>
            <person name="Larrondo L.F."/>
            <person name="Lindquist E."/>
            <person name="Ling A."/>
            <person name="Lombard V."/>
            <person name="Lucas S."/>
            <person name="Lundell T."/>
            <person name="Martin R."/>
            <person name="McLaughlin D.J."/>
            <person name="Morgenstern I."/>
            <person name="Morin E."/>
            <person name="Murat C."/>
            <person name="Nagy L.G."/>
            <person name="Nolan M."/>
            <person name="Ohm R.A."/>
            <person name="Patyshakuliyeva A."/>
            <person name="Rokas A."/>
            <person name="Ruiz-Duenas F.J."/>
            <person name="Sabat G."/>
            <person name="Salamov A."/>
            <person name="Samejima M."/>
            <person name="Schmutz J."/>
            <person name="Slot J.C."/>
            <person name="St John F."/>
            <person name="Stenlid J."/>
            <person name="Sun H."/>
            <person name="Sun S."/>
            <person name="Syed K."/>
            <person name="Tsang A."/>
            <person name="Wiebenga A."/>
            <person name="Young D."/>
            <person name="Pisabarro A."/>
            <person name="Eastwood D.C."/>
            <person name="Martin F."/>
            <person name="Cullen D."/>
            <person name="Grigoriev I.V."/>
            <person name="Hibbett D.S."/>
        </authorList>
    </citation>
    <scope>NUCLEOTIDE SEQUENCE [LARGE SCALE GENOMIC DNA]</scope>
    <source>
        <strain evidence="3">FP-101664</strain>
    </source>
</reference>
<accession>R7S909</accession>
<dbReference type="AlphaFoldDB" id="R7S909"/>
<organism evidence="2 3">
    <name type="scientific">Trametes versicolor (strain FP-101664)</name>
    <name type="common">White-rot fungus</name>
    <name type="synonym">Coriolus versicolor</name>
    <dbReference type="NCBI Taxonomy" id="717944"/>
    <lineage>
        <taxon>Eukaryota</taxon>
        <taxon>Fungi</taxon>
        <taxon>Dikarya</taxon>
        <taxon>Basidiomycota</taxon>
        <taxon>Agaricomycotina</taxon>
        <taxon>Agaricomycetes</taxon>
        <taxon>Polyporales</taxon>
        <taxon>Polyporaceae</taxon>
        <taxon>Trametes</taxon>
    </lineage>
</organism>
<feature type="compositionally biased region" description="Acidic residues" evidence="1">
    <location>
        <begin position="144"/>
        <end position="165"/>
    </location>
</feature>
<dbReference type="OrthoDB" id="3225203at2759"/>
<dbReference type="KEGG" id="tvs:TRAVEDRAFT_54106"/>
<dbReference type="RefSeq" id="XP_008045208.1">
    <property type="nucleotide sequence ID" value="XM_008047017.1"/>
</dbReference>
<name>R7S909_TRAVS</name>
<evidence type="ECO:0000313" key="2">
    <source>
        <dbReference type="EMBL" id="EIW52132.1"/>
    </source>
</evidence>